<feature type="transmembrane region" description="Helical" evidence="7">
    <location>
        <begin position="342"/>
        <end position="364"/>
    </location>
</feature>
<keyword evidence="3 7" id="KW-0812">Transmembrane</keyword>
<feature type="domain" description="Major facilitator superfamily (MFS) profile" evidence="8">
    <location>
        <begin position="10"/>
        <end position="431"/>
    </location>
</feature>
<evidence type="ECO:0000313" key="10">
    <source>
        <dbReference type="Proteomes" id="UP000224974"/>
    </source>
</evidence>
<evidence type="ECO:0000256" key="2">
    <source>
        <dbReference type="ARBA" id="ARBA00022475"/>
    </source>
</evidence>
<dbReference type="OrthoDB" id="9771451at2"/>
<dbReference type="Proteomes" id="UP000224974">
    <property type="component" value="Unassembled WGS sequence"/>
</dbReference>
<keyword evidence="4 7" id="KW-1133">Transmembrane helix</keyword>
<comment type="subcellular location">
    <subcellularLocation>
        <location evidence="1">Cell membrane</location>
        <topology evidence="1">Multi-pass membrane protein</topology>
    </subcellularLocation>
</comment>
<evidence type="ECO:0000256" key="7">
    <source>
        <dbReference type="SAM" id="Phobius"/>
    </source>
</evidence>
<dbReference type="AlphaFoldDB" id="A0A2C6CNW3"/>
<feature type="transmembrane region" description="Helical" evidence="7">
    <location>
        <begin position="145"/>
        <end position="167"/>
    </location>
</feature>
<dbReference type="STRING" id="1111728.GCA_000427805_03148"/>
<dbReference type="InterPro" id="IPR011701">
    <property type="entry name" value="MFS"/>
</dbReference>
<dbReference type="Pfam" id="PF07690">
    <property type="entry name" value="MFS_1"/>
    <property type="match status" value="1"/>
</dbReference>
<feature type="transmembrane region" description="Helical" evidence="7">
    <location>
        <begin position="102"/>
        <end position="124"/>
    </location>
</feature>
<name>A0A2C6CNW3_9GAMM</name>
<feature type="transmembrane region" description="Helical" evidence="7">
    <location>
        <begin position="47"/>
        <end position="68"/>
    </location>
</feature>
<keyword evidence="2" id="KW-1003">Cell membrane</keyword>
<evidence type="ECO:0000259" key="8">
    <source>
        <dbReference type="PROSITE" id="PS50850"/>
    </source>
</evidence>
<dbReference type="SUPFAM" id="SSF103473">
    <property type="entry name" value="MFS general substrate transporter"/>
    <property type="match status" value="1"/>
</dbReference>
<comment type="similarity">
    <text evidence="6">Belongs to the major facilitator superfamily. Phthalate permease family.</text>
</comment>
<feature type="transmembrane region" description="Helical" evidence="7">
    <location>
        <begin position="318"/>
        <end position="336"/>
    </location>
</feature>
<dbReference type="GO" id="GO:0022857">
    <property type="term" value="F:transmembrane transporter activity"/>
    <property type="evidence" value="ECO:0007669"/>
    <property type="project" value="InterPro"/>
</dbReference>
<evidence type="ECO:0000313" key="9">
    <source>
        <dbReference type="EMBL" id="PHI28359.1"/>
    </source>
</evidence>
<dbReference type="EMBL" id="PDDX01000001">
    <property type="protein sequence ID" value="PHI28359.1"/>
    <property type="molecule type" value="Genomic_DNA"/>
</dbReference>
<dbReference type="GO" id="GO:0005886">
    <property type="term" value="C:plasma membrane"/>
    <property type="evidence" value="ECO:0007669"/>
    <property type="project" value="UniProtKB-SubCell"/>
</dbReference>
<dbReference type="Gene3D" id="1.20.1250.20">
    <property type="entry name" value="MFS general substrate transporter like domains"/>
    <property type="match status" value="2"/>
</dbReference>
<evidence type="ECO:0000256" key="5">
    <source>
        <dbReference type="ARBA" id="ARBA00023136"/>
    </source>
</evidence>
<dbReference type="PANTHER" id="PTHR11662:SF399">
    <property type="entry name" value="FI19708P1-RELATED"/>
    <property type="match status" value="1"/>
</dbReference>
<feature type="transmembrane region" description="Helical" evidence="7">
    <location>
        <begin position="75"/>
        <end position="96"/>
    </location>
</feature>
<proteinExistence type="inferred from homology"/>
<dbReference type="InterPro" id="IPR020846">
    <property type="entry name" value="MFS_dom"/>
</dbReference>
<reference evidence="10" key="1">
    <citation type="submission" date="2017-09" db="EMBL/GenBank/DDBJ databases">
        <title>FDA dAtabase for Regulatory Grade micrObial Sequences (FDA-ARGOS): Supporting development and validation of Infectious Disease Dx tests.</title>
        <authorList>
            <person name="Minogue T."/>
            <person name="Wolcott M."/>
            <person name="Wasieloski L."/>
            <person name="Aguilar W."/>
            <person name="Moore D."/>
            <person name="Tallon L."/>
            <person name="Sadzewicz L."/>
            <person name="Ott S."/>
            <person name="Zhao X."/>
            <person name="Nagaraj S."/>
            <person name="Vavikolanu K."/>
            <person name="Aluvathingal J."/>
            <person name="Nadendla S."/>
            <person name="Sichtig H."/>
        </authorList>
    </citation>
    <scope>NUCLEOTIDE SEQUENCE [LARGE SCALE GENOMIC DNA]</scope>
    <source>
        <strain evidence="10">FDAARGOS_387</strain>
    </source>
</reference>
<protein>
    <submittedName>
        <fullName evidence="9">MFS transporter</fullName>
    </submittedName>
</protein>
<feature type="transmembrane region" description="Helical" evidence="7">
    <location>
        <begin position="247"/>
        <end position="266"/>
    </location>
</feature>
<dbReference type="InterPro" id="IPR000849">
    <property type="entry name" value="Sugar_P_transporter"/>
</dbReference>
<dbReference type="InterPro" id="IPR050382">
    <property type="entry name" value="MFS_Na/Anion_cotransporter"/>
</dbReference>
<accession>A0A2C6CNW3</accession>
<dbReference type="InterPro" id="IPR036259">
    <property type="entry name" value="MFS_trans_sf"/>
</dbReference>
<comment type="caution">
    <text evidence="9">The sequence shown here is derived from an EMBL/GenBank/DDBJ whole genome shotgun (WGS) entry which is preliminary data.</text>
</comment>
<gene>
    <name evidence="9" type="ORF">CRN84_02910</name>
</gene>
<keyword evidence="5 7" id="KW-0472">Membrane</keyword>
<feature type="transmembrane region" description="Helical" evidence="7">
    <location>
        <begin position="173"/>
        <end position="191"/>
    </location>
</feature>
<evidence type="ECO:0000256" key="6">
    <source>
        <dbReference type="ARBA" id="ARBA00038514"/>
    </source>
</evidence>
<evidence type="ECO:0000256" key="4">
    <source>
        <dbReference type="ARBA" id="ARBA00022989"/>
    </source>
</evidence>
<keyword evidence="10" id="KW-1185">Reference proteome</keyword>
<organism evidence="9 10">
    <name type="scientific">Budvicia aquatica</name>
    <dbReference type="NCBI Taxonomy" id="82979"/>
    <lineage>
        <taxon>Bacteria</taxon>
        <taxon>Pseudomonadati</taxon>
        <taxon>Pseudomonadota</taxon>
        <taxon>Gammaproteobacteria</taxon>
        <taxon>Enterobacterales</taxon>
        <taxon>Budviciaceae</taxon>
        <taxon>Budvicia</taxon>
    </lineage>
</organism>
<dbReference type="RefSeq" id="WP_036016332.1">
    <property type="nucleotide sequence ID" value="NZ_PDDX01000001.1"/>
</dbReference>
<dbReference type="CDD" id="cd17319">
    <property type="entry name" value="MFS_ExuT_GudP_like"/>
    <property type="match status" value="1"/>
</dbReference>
<feature type="transmembrane region" description="Helical" evidence="7">
    <location>
        <begin position="286"/>
        <end position="306"/>
    </location>
</feature>
<sequence length="439" mass="48393">MKATRSRFFVLFLLFLATAINYMDRANLSVAGTSIQKEFDLSPANLGLLFSMFTWTYVLSQIPVGYILDRIGVRKLYGCAIIIWSIFTCLMGLASHHLFTTAIASFAFLLLCRALIGIAEAPSFPANAKIISTWFPTQERASSTAIYACAQYIGLALLTPVLAFIVANYGWEMSFYASGGAGIVFGVYWLYKYRDPLENKKTNTAELEHIRQGGGLGQTSAQQKATNEKVEWKDVSYVLKQRNIWDLFIAQFAMNSTLYFFLTWFIVYLEKGLNLSISKAGIGAAFPYMMAMLGLLCSGFVSDALMKKGISRTKSRKLPAILGLGLAGTMCFVNFFEDKPVIAIAILSFAFFANAFSNIGWVILSDIVPSKVIGTIGGFFNVSGNLAGIATPIIMGIILQTTNSFAYAMYYISFVSVLGALSHIFIIRKLDTIKLPSMD</sequence>
<dbReference type="PROSITE" id="PS50850">
    <property type="entry name" value="MFS"/>
    <property type="match status" value="1"/>
</dbReference>
<dbReference type="PANTHER" id="PTHR11662">
    <property type="entry name" value="SOLUTE CARRIER FAMILY 17"/>
    <property type="match status" value="1"/>
</dbReference>
<feature type="transmembrane region" description="Helical" evidence="7">
    <location>
        <begin position="376"/>
        <end position="399"/>
    </location>
</feature>
<evidence type="ECO:0000256" key="3">
    <source>
        <dbReference type="ARBA" id="ARBA00022692"/>
    </source>
</evidence>
<dbReference type="PIRSF" id="PIRSF002808">
    <property type="entry name" value="Hexose_phosphate_transp"/>
    <property type="match status" value="1"/>
</dbReference>
<feature type="transmembrane region" description="Helical" evidence="7">
    <location>
        <begin position="405"/>
        <end position="427"/>
    </location>
</feature>
<evidence type="ECO:0000256" key="1">
    <source>
        <dbReference type="ARBA" id="ARBA00004651"/>
    </source>
</evidence>